<dbReference type="InterPro" id="IPR041249">
    <property type="entry name" value="HEPN_DZIP3"/>
</dbReference>
<evidence type="ECO:0000313" key="3">
    <source>
        <dbReference type="Proteomes" id="UP000683360"/>
    </source>
</evidence>
<keyword evidence="3" id="KW-1185">Reference proteome</keyword>
<gene>
    <name evidence="2" type="ORF">MEDL_29005</name>
</gene>
<evidence type="ECO:0000313" key="2">
    <source>
        <dbReference type="EMBL" id="CAG2215251.1"/>
    </source>
</evidence>
<protein>
    <recommendedName>
        <fullName evidence="1">DZIP3-like HEPN domain-containing protein</fullName>
    </recommendedName>
</protein>
<dbReference type="EMBL" id="CAJPWZ010001438">
    <property type="protein sequence ID" value="CAG2215251.1"/>
    <property type="molecule type" value="Genomic_DNA"/>
</dbReference>
<accession>A0A8S3S7I0</accession>
<dbReference type="AlphaFoldDB" id="A0A8S3S7I0"/>
<dbReference type="Pfam" id="PF18738">
    <property type="entry name" value="HEPN_DZIP3"/>
    <property type="match status" value="1"/>
</dbReference>
<evidence type="ECO:0000259" key="1">
    <source>
        <dbReference type="Pfam" id="PF18738"/>
    </source>
</evidence>
<sequence>MASLSLEEENYVRMSLLLSGICPRAARALFDREFNPLYLDETLKKEYNTLKDLQKKRIINQQQMNLLFPRRPDVPKSDTFDITLIITLLRNITRMIPPRYGYDCLPSATETTPCSDLARIKYYNINLVAHNSDGKVDTTVFRTAWEDLSGKHYKTEMAEMKQSFEILSEEVLKLKSSQKDTAPWNIGVSKFENIQRSL</sequence>
<proteinExistence type="predicted"/>
<dbReference type="Proteomes" id="UP000683360">
    <property type="component" value="Unassembled WGS sequence"/>
</dbReference>
<reference evidence="2" key="1">
    <citation type="submission" date="2021-03" db="EMBL/GenBank/DDBJ databases">
        <authorList>
            <person name="Bekaert M."/>
        </authorList>
    </citation>
    <scope>NUCLEOTIDE SEQUENCE</scope>
</reference>
<feature type="domain" description="DZIP3-like HEPN" evidence="1">
    <location>
        <begin position="38"/>
        <end position="171"/>
    </location>
</feature>
<comment type="caution">
    <text evidence="2">The sequence shown here is derived from an EMBL/GenBank/DDBJ whole genome shotgun (WGS) entry which is preliminary data.</text>
</comment>
<name>A0A8S3S7I0_MYTED</name>
<organism evidence="2 3">
    <name type="scientific">Mytilus edulis</name>
    <name type="common">Blue mussel</name>
    <dbReference type="NCBI Taxonomy" id="6550"/>
    <lineage>
        <taxon>Eukaryota</taxon>
        <taxon>Metazoa</taxon>
        <taxon>Spiralia</taxon>
        <taxon>Lophotrochozoa</taxon>
        <taxon>Mollusca</taxon>
        <taxon>Bivalvia</taxon>
        <taxon>Autobranchia</taxon>
        <taxon>Pteriomorphia</taxon>
        <taxon>Mytilida</taxon>
        <taxon>Mytiloidea</taxon>
        <taxon>Mytilidae</taxon>
        <taxon>Mytilinae</taxon>
        <taxon>Mytilus</taxon>
    </lineage>
</organism>
<dbReference type="OrthoDB" id="5958466at2759"/>